<keyword evidence="2" id="KW-1185">Reference proteome</keyword>
<reference evidence="1" key="1">
    <citation type="submission" date="2021-02" db="EMBL/GenBank/DDBJ databases">
        <title>First Annotated Genome of the Yellow-green Alga Tribonema minus.</title>
        <authorList>
            <person name="Mahan K.M."/>
        </authorList>
    </citation>
    <scope>NUCLEOTIDE SEQUENCE</scope>
    <source>
        <strain evidence="1">UTEX B ZZ1240</strain>
    </source>
</reference>
<dbReference type="Proteomes" id="UP000664859">
    <property type="component" value="Unassembled WGS sequence"/>
</dbReference>
<organism evidence="1 2">
    <name type="scientific">Tribonema minus</name>
    <dbReference type="NCBI Taxonomy" id="303371"/>
    <lineage>
        <taxon>Eukaryota</taxon>
        <taxon>Sar</taxon>
        <taxon>Stramenopiles</taxon>
        <taxon>Ochrophyta</taxon>
        <taxon>PX clade</taxon>
        <taxon>Xanthophyceae</taxon>
        <taxon>Tribonematales</taxon>
        <taxon>Tribonemataceae</taxon>
        <taxon>Tribonema</taxon>
    </lineage>
</organism>
<sequence>MDEWGRCYAYTFVYEMHAEDVSLGDLRDVIIDAITATEPTVRAEVTTTSVHPEDPAWRSITVGIKMAKRWSMSAHFKKVVKKIKGAIPESAAFQASDPSPVERDGIPGMFSAAIASDVQCRLAAAGAVVSAVVNAPVIVGATQEPQWSGYLVSIRYELKRAYSDDRISYPFLDNDQVAFCDVIETAALASRNVDKVAVVPTFYHRYDLQKGATVTSVAWTPSGDEEPHDPLTQKRLIEQFDFHVYAKTKKSATKDGLAAFVHNMDTALCFHEVPGFNRRIFGKYFITEDGLYDKGASVPWPVFTKTLVDPKTMRYIVASYPPLTARLELEKATLAAKALAIVPYQPPADSAAAVGAPAGVGNLQLSTGDEFAKLRVRLRLGDDERSTAQLEQELTRVRDANSRIRATIRSLSQEMAPRFKLLDDLLRVQQNTEAHIRLCDSTTDKSLEDDEAFKEIRKTAGEKVVRGVVDGATAAAVKAAFALAVQGGTDAAVAAMLAQYSDDTIAAVLKPAKDDS</sequence>
<evidence type="ECO:0000313" key="2">
    <source>
        <dbReference type="Proteomes" id="UP000664859"/>
    </source>
</evidence>
<name>A0A836CNU0_9STRA</name>
<proteinExistence type="predicted"/>
<evidence type="ECO:0000313" key="1">
    <source>
        <dbReference type="EMBL" id="KAG5192189.1"/>
    </source>
</evidence>
<dbReference type="EMBL" id="JAFCMP010000009">
    <property type="protein sequence ID" value="KAG5192189.1"/>
    <property type="molecule type" value="Genomic_DNA"/>
</dbReference>
<comment type="caution">
    <text evidence="1">The sequence shown here is derived from an EMBL/GenBank/DDBJ whole genome shotgun (WGS) entry which is preliminary data.</text>
</comment>
<gene>
    <name evidence="1" type="ORF">JKP88DRAFT_251006</name>
</gene>
<protein>
    <submittedName>
        <fullName evidence="1">Uncharacterized protein</fullName>
    </submittedName>
</protein>
<accession>A0A836CNU0</accession>
<dbReference type="AlphaFoldDB" id="A0A836CNU0"/>